<dbReference type="PANTHER" id="PTHR43064:SF1">
    <property type="entry name" value="SLL1489 PROTEIN"/>
    <property type="match status" value="1"/>
</dbReference>
<gene>
    <name evidence="2" type="ORF">GCM10007216_12960</name>
</gene>
<dbReference type="Pfam" id="PF00731">
    <property type="entry name" value="AIRC"/>
    <property type="match status" value="1"/>
</dbReference>
<sequence length="247" mass="26326">MDSFTKHILTQFQEGVLSIDQAEEKLKGFTDYGFAKVDDAREFRQGFPEVIFGANKTPEQIAGIFNHLVTQNQTVLATRVTPEAATEVCGLVPEAKHDPAGKTLLYKPDTYHLKNQTKKIGVICAGTSDIPVAREAEVTIEAMGHVCESFYDIGVAGIHRLFAQLEEIQSCDVLIVVAGMEGALPSVVGGLVSVPLIAVPTSVGYGTHLNGITSLLSMLNTCASGVTVVNIDNGFGAGYAASLMLRV</sequence>
<proteinExistence type="predicted"/>
<dbReference type="Proteomes" id="UP000619534">
    <property type="component" value="Unassembled WGS sequence"/>
</dbReference>
<evidence type="ECO:0000313" key="2">
    <source>
        <dbReference type="EMBL" id="GGC83751.1"/>
    </source>
</evidence>
<accession>A0ABQ1NSD6</accession>
<name>A0ABQ1NSD6_9BACI</name>
<dbReference type="NCBIfam" id="NF033503">
    <property type="entry name" value="LarB"/>
    <property type="match status" value="1"/>
</dbReference>
<dbReference type="InterPro" id="IPR000031">
    <property type="entry name" value="PurE_dom"/>
</dbReference>
<reference evidence="3" key="1">
    <citation type="journal article" date="2019" name="Int. J. Syst. Evol. Microbiol.">
        <title>The Global Catalogue of Microorganisms (GCM) 10K type strain sequencing project: providing services to taxonomists for standard genome sequencing and annotation.</title>
        <authorList>
            <consortium name="The Broad Institute Genomics Platform"/>
            <consortium name="The Broad Institute Genome Sequencing Center for Infectious Disease"/>
            <person name="Wu L."/>
            <person name="Ma J."/>
        </authorList>
    </citation>
    <scope>NUCLEOTIDE SEQUENCE [LARGE SCALE GENOMIC DNA]</scope>
    <source>
        <strain evidence="3">CCM 7282</strain>
    </source>
</reference>
<dbReference type="SUPFAM" id="SSF52255">
    <property type="entry name" value="N5-CAIR mutase (phosphoribosylaminoimidazole carboxylase, PurE)"/>
    <property type="match status" value="1"/>
</dbReference>
<dbReference type="Gene3D" id="3.40.50.1970">
    <property type="match status" value="1"/>
</dbReference>
<dbReference type="PANTHER" id="PTHR43064">
    <property type="entry name" value="PHOSPHORIBOSYLAMINOIMIDAZOLE CARBOXYLASE-RELATED"/>
    <property type="match status" value="1"/>
</dbReference>
<keyword evidence="3" id="KW-1185">Reference proteome</keyword>
<dbReference type="EMBL" id="BMCJ01000002">
    <property type="protein sequence ID" value="GGC83751.1"/>
    <property type="molecule type" value="Genomic_DNA"/>
</dbReference>
<protein>
    <submittedName>
        <fullName evidence="2">1-(5-phosphoribosyl)-5-amino-4-imidazole-carboxylate carboxylase</fullName>
    </submittedName>
</protein>
<evidence type="ECO:0000259" key="1">
    <source>
        <dbReference type="SMART" id="SM01001"/>
    </source>
</evidence>
<feature type="domain" description="PurE" evidence="1">
    <location>
        <begin position="118"/>
        <end position="247"/>
    </location>
</feature>
<comment type="caution">
    <text evidence="2">The sequence shown here is derived from an EMBL/GenBank/DDBJ whole genome shotgun (WGS) entry which is preliminary data.</text>
</comment>
<dbReference type="InterPro" id="IPR039476">
    <property type="entry name" value="P2CMN_synthase_LarB"/>
</dbReference>
<evidence type="ECO:0000313" key="3">
    <source>
        <dbReference type="Proteomes" id="UP000619534"/>
    </source>
</evidence>
<dbReference type="RefSeq" id="WP_062441695.1">
    <property type="nucleotide sequence ID" value="NZ_BMCJ01000002.1"/>
</dbReference>
<organism evidence="2 3">
    <name type="scientific">Thalassobacillus devorans</name>
    <dbReference type="NCBI Taxonomy" id="279813"/>
    <lineage>
        <taxon>Bacteria</taxon>
        <taxon>Bacillati</taxon>
        <taxon>Bacillota</taxon>
        <taxon>Bacilli</taxon>
        <taxon>Bacillales</taxon>
        <taxon>Bacillaceae</taxon>
        <taxon>Thalassobacillus</taxon>
    </lineage>
</organism>
<dbReference type="SMART" id="SM01001">
    <property type="entry name" value="AIRC"/>
    <property type="match status" value="1"/>
</dbReference>